<comment type="caution">
    <text evidence="7">The sequence shown here is derived from an EMBL/GenBank/DDBJ whole genome shotgun (WGS) entry which is preliminary data.</text>
</comment>
<accession>A0A833W563</accession>
<evidence type="ECO:0000256" key="4">
    <source>
        <dbReference type="ARBA" id="ARBA00022989"/>
    </source>
</evidence>
<dbReference type="Proteomes" id="UP000655588">
    <property type="component" value="Unassembled WGS sequence"/>
</dbReference>
<comment type="similarity">
    <text evidence="2">Belongs to the RNase K family.</text>
</comment>
<keyword evidence="5 6" id="KW-0472">Membrane</keyword>
<feature type="transmembrane region" description="Helical" evidence="6">
    <location>
        <begin position="74"/>
        <end position="93"/>
    </location>
</feature>
<dbReference type="OrthoDB" id="67317at2759"/>
<proteinExistence type="inferred from homology"/>
<evidence type="ECO:0000256" key="6">
    <source>
        <dbReference type="SAM" id="Phobius"/>
    </source>
</evidence>
<keyword evidence="8" id="KW-1185">Reference proteome</keyword>
<gene>
    <name evidence="7" type="ORF">E2986_10323</name>
</gene>
<evidence type="ECO:0000313" key="8">
    <source>
        <dbReference type="Proteomes" id="UP000655588"/>
    </source>
</evidence>
<protein>
    <submittedName>
        <fullName evidence="7">Uncharacterized protein</fullName>
    </submittedName>
</protein>
<evidence type="ECO:0000256" key="5">
    <source>
        <dbReference type="ARBA" id="ARBA00023136"/>
    </source>
</evidence>
<keyword evidence="3 6" id="KW-0812">Transmembrane</keyword>
<evidence type="ECO:0000256" key="3">
    <source>
        <dbReference type="ARBA" id="ARBA00022692"/>
    </source>
</evidence>
<dbReference type="PANTHER" id="PTHR31733">
    <property type="entry name" value="RIBONUCLEASE KAPPA"/>
    <property type="match status" value="1"/>
</dbReference>
<evidence type="ECO:0000256" key="1">
    <source>
        <dbReference type="ARBA" id="ARBA00004141"/>
    </source>
</evidence>
<name>A0A833W563_9HYME</name>
<reference evidence="7" key="1">
    <citation type="submission" date="2019-11" db="EMBL/GenBank/DDBJ databases">
        <title>The nuclear and mitochondrial genomes of Frieseomelitta varia - a highly eusocial stingless bee (Meliponini) with a permanently sterile worker caste.</title>
        <authorList>
            <person name="Freitas F.C.P."/>
            <person name="Lourenco A.P."/>
            <person name="Nunes F.M.F."/>
            <person name="Paschoal A.R."/>
            <person name="Abreu F.C.P."/>
            <person name="Barbin F.O."/>
            <person name="Bataglia L."/>
            <person name="Cardoso-Junior C.A.M."/>
            <person name="Cervoni M.S."/>
            <person name="Silva S.R."/>
            <person name="Dalarmi F."/>
            <person name="Del Lama M.A."/>
            <person name="Depintor T.S."/>
            <person name="Ferreira K.M."/>
            <person name="Goria P.S."/>
            <person name="Jaskot M.C."/>
            <person name="Lago D.C."/>
            <person name="Luna-Lucena D."/>
            <person name="Moda L.M."/>
            <person name="Nascimento L."/>
            <person name="Pedrino M."/>
            <person name="Rabico F.O."/>
            <person name="Sanches F.C."/>
            <person name="Santos D.E."/>
            <person name="Santos C.G."/>
            <person name="Vieira J."/>
            <person name="Lopes T.F."/>
            <person name="Barchuk A.R."/>
            <person name="Hartfelder K."/>
            <person name="Simoes Z.L.P."/>
            <person name="Bitondi M.M.G."/>
            <person name="Pinheiro D.G."/>
        </authorList>
    </citation>
    <scope>NUCLEOTIDE SEQUENCE</scope>
    <source>
        <strain evidence="7">USP_RPSP 00005682</strain>
        <tissue evidence="7">Whole individual</tissue>
    </source>
</reference>
<dbReference type="InterPro" id="IPR026770">
    <property type="entry name" value="RNase_K"/>
</dbReference>
<dbReference type="GO" id="GO:0004521">
    <property type="term" value="F:RNA endonuclease activity"/>
    <property type="evidence" value="ECO:0007669"/>
    <property type="project" value="InterPro"/>
</dbReference>
<keyword evidence="4 6" id="KW-1133">Transmembrane helix</keyword>
<dbReference type="EMBL" id="WNWW01000875">
    <property type="protein sequence ID" value="KAF3421288.1"/>
    <property type="molecule type" value="Genomic_DNA"/>
</dbReference>
<dbReference type="AlphaFoldDB" id="A0A833W563"/>
<sequence length="101" mass="11396">MKICGPKYALCGLILSVWGIFQLLLMGIFFYTKSVALVEDLPIEEEKGEPTFTKATAFYAVADRGYKQNAYNCWIAACIYVLTFLFSGHQFYINSRSSLSV</sequence>
<comment type="subcellular location">
    <subcellularLocation>
        <location evidence="1">Membrane</location>
        <topology evidence="1">Multi-pass membrane protein</topology>
    </subcellularLocation>
</comment>
<evidence type="ECO:0000313" key="7">
    <source>
        <dbReference type="EMBL" id="KAF3421288.1"/>
    </source>
</evidence>
<dbReference type="GO" id="GO:0016020">
    <property type="term" value="C:membrane"/>
    <property type="evidence" value="ECO:0007669"/>
    <property type="project" value="UniProtKB-SubCell"/>
</dbReference>
<feature type="transmembrane region" description="Helical" evidence="6">
    <location>
        <begin position="12"/>
        <end position="32"/>
    </location>
</feature>
<evidence type="ECO:0000256" key="2">
    <source>
        <dbReference type="ARBA" id="ARBA00008458"/>
    </source>
</evidence>
<organism evidence="7 8">
    <name type="scientific">Frieseomelitta varia</name>
    <dbReference type="NCBI Taxonomy" id="561572"/>
    <lineage>
        <taxon>Eukaryota</taxon>
        <taxon>Metazoa</taxon>
        <taxon>Ecdysozoa</taxon>
        <taxon>Arthropoda</taxon>
        <taxon>Hexapoda</taxon>
        <taxon>Insecta</taxon>
        <taxon>Pterygota</taxon>
        <taxon>Neoptera</taxon>
        <taxon>Endopterygota</taxon>
        <taxon>Hymenoptera</taxon>
        <taxon>Apocrita</taxon>
        <taxon>Aculeata</taxon>
        <taxon>Apoidea</taxon>
        <taxon>Anthophila</taxon>
        <taxon>Apidae</taxon>
        <taxon>Frieseomelitta</taxon>
    </lineage>
</organism>